<dbReference type="Proteomes" id="UP000801492">
    <property type="component" value="Unassembled WGS sequence"/>
</dbReference>
<evidence type="ECO:0000313" key="2">
    <source>
        <dbReference type="EMBL" id="KAF2882431.1"/>
    </source>
</evidence>
<dbReference type="GO" id="GO:0005524">
    <property type="term" value="F:ATP binding"/>
    <property type="evidence" value="ECO:0007669"/>
    <property type="project" value="InterPro"/>
</dbReference>
<gene>
    <name evidence="2" type="ORF">ILUMI_23750</name>
</gene>
<accession>A0A8K0CBV5</accession>
<evidence type="ECO:0000313" key="3">
    <source>
        <dbReference type="Proteomes" id="UP000801492"/>
    </source>
</evidence>
<dbReference type="SMART" id="SM00853">
    <property type="entry name" value="MutL_C"/>
    <property type="match status" value="1"/>
</dbReference>
<proteinExistence type="predicted"/>
<dbReference type="InterPro" id="IPR042120">
    <property type="entry name" value="MutL_C_dimsub"/>
</dbReference>
<dbReference type="AlphaFoldDB" id="A0A8K0CBV5"/>
<dbReference type="Pfam" id="PF08676">
    <property type="entry name" value="MutL_C"/>
    <property type="match status" value="1"/>
</dbReference>
<dbReference type="Gene3D" id="3.30.1540.20">
    <property type="entry name" value="MutL, C-terminal domain, dimerisation subdomain"/>
    <property type="match status" value="1"/>
</dbReference>
<organism evidence="2 3">
    <name type="scientific">Ignelater luminosus</name>
    <name type="common">Cucubano</name>
    <name type="synonym">Pyrophorus luminosus</name>
    <dbReference type="NCBI Taxonomy" id="2038154"/>
    <lineage>
        <taxon>Eukaryota</taxon>
        <taxon>Metazoa</taxon>
        <taxon>Ecdysozoa</taxon>
        <taxon>Arthropoda</taxon>
        <taxon>Hexapoda</taxon>
        <taxon>Insecta</taxon>
        <taxon>Pterygota</taxon>
        <taxon>Neoptera</taxon>
        <taxon>Endopterygota</taxon>
        <taxon>Coleoptera</taxon>
        <taxon>Polyphaga</taxon>
        <taxon>Elateriformia</taxon>
        <taxon>Elateroidea</taxon>
        <taxon>Elateridae</taxon>
        <taxon>Agrypninae</taxon>
        <taxon>Pyrophorini</taxon>
        <taxon>Ignelater</taxon>
    </lineage>
</organism>
<sequence>MENNLQSIQTCPLNCHIHIHCNHQDTANYRSPYFRKRKHIPTTEVNPGNCIGVHPQRSKKPQQDEINFQFNPKQNPEALSKPIYPTSDGSEGLKEERQFFKPSLQKNILKSKHKLKETFFLPSSAHFSLIPSAKNEFQNPFAQTTFLQKKPFAVLKEKNSLLGKRKRKQLKQQDRLYNDQNRLENISKPCKKTFKKARKFSTKLLYQNSSTDNFFISNLKKSPDEKLKINFRKFHSEPFQFFNNLNSSANVSNSNEFNFLTPNINKSTTISNDTIEEIKSTDSTEDPVNSTVCFDNFKPKLSSTQYFNKTNLDVSKNSTQNSKFNSNVVDETPNKDLENFFVPSLALPSQKSVKTTNKNLFELNQSKKEEENNKGSSVLEISFSATKKFKPFDCKSNKRSASNDSQQKETNFIFPEILAEENLKHDGVTNEWIKRTDNFGNEFYIHKRTGMTSMQSPKQISNFDFVKRIEFIPKGLSPVLVEAKKVDKSLSPTSKKSLYATIMENYENELNIIKWSHYINDYKDANKFFEELYREQAKQFQSLIPNINVNDLPKSMKRLYSKSHGQSFTKDIFADLTIVGQLDKKFIVALSKGKNLIILFDQHAVHERVRLETLFSGYTETESGSENLKFKSSKCPQKIALNLMEIDINILINSRRLFENLGLSCVISENSLEVTHIPTCMYNKFIKNDQCDNNNLENILTSLIYEQISTILSTRGTVTKIPNILQNIINLEACRGAIKFGDRLTSKKCEELIKELSKCKLPFQCAHGRPTLVPLIDFSNISSKQVRKADLKKLLI</sequence>
<dbReference type="PANTHER" id="PTHR10073">
    <property type="entry name" value="DNA MISMATCH REPAIR PROTEIN MLH, PMS, MUTL"/>
    <property type="match status" value="1"/>
</dbReference>
<dbReference type="GO" id="GO:0032300">
    <property type="term" value="C:mismatch repair complex"/>
    <property type="evidence" value="ECO:0007669"/>
    <property type="project" value="InterPro"/>
</dbReference>
<dbReference type="InterPro" id="IPR037198">
    <property type="entry name" value="MutL_C_sf"/>
</dbReference>
<dbReference type="EMBL" id="VTPC01090618">
    <property type="protein sequence ID" value="KAF2882431.1"/>
    <property type="molecule type" value="Genomic_DNA"/>
</dbReference>
<name>A0A8K0CBV5_IGNLU</name>
<dbReference type="InterPro" id="IPR038973">
    <property type="entry name" value="MutL/Mlh/Pms-like"/>
</dbReference>
<dbReference type="Gene3D" id="3.30.1370.100">
    <property type="entry name" value="MutL, C-terminal domain, regulatory subdomain"/>
    <property type="match status" value="1"/>
</dbReference>
<dbReference type="InterPro" id="IPR042121">
    <property type="entry name" value="MutL_C_regsub"/>
</dbReference>
<dbReference type="GO" id="GO:0006298">
    <property type="term" value="P:mismatch repair"/>
    <property type="evidence" value="ECO:0007669"/>
    <property type="project" value="InterPro"/>
</dbReference>
<dbReference type="PANTHER" id="PTHR10073:SF47">
    <property type="entry name" value="DNA MISMATCH REPAIR PROTEIN MLH3"/>
    <property type="match status" value="1"/>
</dbReference>
<evidence type="ECO:0000259" key="1">
    <source>
        <dbReference type="SMART" id="SM00853"/>
    </source>
</evidence>
<dbReference type="SUPFAM" id="SSF118116">
    <property type="entry name" value="DNA mismatch repair protein MutL"/>
    <property type="match status" value="1"/>
</dbReference>
<reference evidence="2" key="1">
    <citation type="submission" date="2019-08" db="EMBL/GenBank/DDBJ databases">
        <title>The genome of the North American firefly Photinus pyralis.</title>
        <authorList>
            <consortium name="Photinus pyralis genome working group"/>
            <person name="Fallon T.R."/>
            <person name="Sander Lower S.E."/>
            <person name="Weng J.-K."/>
        </authorList>
    </citation>
    <scope>NUCLEOTIDE SEQUENCE</scope>
    <source>
        <strain evidence="2">TRF0915ILg1</strain>
        <tissue evidence="2">Whole body</tissue>
    </source>
</reference>
<dbReference type="GO" id="GO:0016887">
    <property type="term" value="F:ATP hydrolysis activity"/>
    <property type="evidence" value="ECO:0007669"/>
    <property type="project" value="InterPro"/>
</dbReference>
<dbReference type="InterPro" id="IPR014790">
    <property type="entry name" value="MutL_C"/>
</dbReference>
<comment type="caution">
    <text evidence="2">The sequence shown here is derived from an EMBL/GenBank/DDBJ whole genome shotgun (WGS) entry which is preliminary data.</text>
</comment>
<dbReference type="OrthoDB" id="429932at2759"/>
<protein>
    <recommendedName>
        <fullName evidence="1">MutL C-terminal dimerisation domain-containing protein</fullName>
    </recommendedName>
</protein>
<keyword evidence="3" id="KW-1185">Reference proteome</keyword>
<dbReference type="GO" id="GO:0140664">
    <property type="term" value="F:ATP-dependent DNA damage sensor activity"/>
    <property type="evidence" value="ECO:0007669"/>
    <property type="project" value="InterPro"/>
</dbReference>
<feature type="domain" description="MutL C-terminal dimerisation" evidence="1">
    <location>
        <begin position="578"/>
        <end position="744"/>
    </location>
</feature>